<keyword evidence="3" id="KW-1185">Reference proteome</keyword>
<proteinExistence type="predicted"/>
<feature type="compositionally biased region" description="Basic and acidic residues" evidence="1">
    <location>
        <begin position="198"/>
        <end position="213"/>
    </location>
</feature>
<feature type="compositionally biased region" description="Acidic residues" evidence="1">
    <location>
        <begin position="184"/>
        <end position="197"/>
    </location>
</feature>
<reference evidence="2 3" key="1">
    <citation type="submission" date="2019-01" db="EMBL/GenBank/DDBJ databases">
        <title>Draft genome sequence of Psathyrella aberdarensis IHI B618.</title>
        <authorList>
            <person name="Buettner E."/>
            <person name="Kellner H."/>
        </authorList>
    </citation>
    <scope>NUCLEOTIDE SEQUENCE [LARGE SCALE GENOMIC DNA]</scope>
    <source>
        <strain evidence="2 3">IHI B618</strain>
    </source>
</reference>
<feature type="compositionally biased region" description="Low complexity" evidence="1">
    <location>
        <begin position="122"/>
        <end position="135"/>
    </location>
</feature>
<name>A0A4Q2CWW5_9AGAR</name>
<sequence>MAQQTGGYWSLNISAGETVVFTPDTRITITRASVGLELPEDPGPVRSCLNFGYVDAHNEERFISIATFVNGLVENHNFNSFHLEVDISYTFESEYYNIDLVGYFSERVEAPPVKTRARNRSSTRASSNGSGSGSAPVTRKRTASNASSTKPPAKKTKASTPPVASASTSRITRRSSLPTIPEKGEEDDSSSDGEGEAGGEREVVQEAEAEPKAAPKKHAASSGGIFGAVVRGRTKVK</sequence>
<accession>A0A4Q2CWW5</accession>
<protein>
    <recommendedName>
        <fullName evidence="4">Nucleoplasmin-like domain-containing protein</fullName>
    </recommendedName>
</protein>
<gene>
    <name evidence="2" type="ORF">EST38_g14588</name>
</gene>
<evidence type="ECO:0000313" key="3">
    <source>
        <dbReference type="Proteomes" id="UP000290288"/>
    </source>
</evidence>
<evidence type="ECO:0000256" key="1">
    <source>
        <dbReference type="SAM" id="MobiDB-lite"/>
    </source>
</evidence>
<dbReference type="EMBL" id="SDEE01002107">
    <property type="protein sequence ID" value="RXW11267.1"/>
    <property type="molecule type" value="Genomic_DNA"/>
</dbReference>
<comment type="caution">
    <text evidence="2">The sequence shown here is derived from an EMBL/GenBank/DDBJ whole genome shotgun (WGS) entry which is preliminary data.</text>
</comment>
<evidence type="ECO:0008006" key="4">
    <source>
        <dbReference type="Google" id="ProtNLM"/>
    </source>
</evidence>
<dbReference type="AlphaFoldDB" id="A0A4Q2CWW5"/>
<feature type="region of interest" description="Disordered" evidence="1">
    <location>
        <begin position="112"/>
        <end position="237"/>
    </location>
</feature>
<dbReference type="STRING" id="2316362.A0A4Q2CWW5"/>
<feature type="compositionally biased region" description="Low complexity" evidence="1">
    <location>
        <begin position="158"/>
        <end position="176"/>
    </location>
</feature>
<evidence type="ECO:0000313" key="2">
    <source>
        <dbReference type="EMBL" id="RXW11267.1"/>
    </source>
</evidence>
<organism evidence="2 3">
    <name type="scientific">Candolleomyces aberdarensis</name>
    <dbReference type="NCBI Taxonomy" id="2316362"/>
    <lineage>
        <taxon>Eukaryota</taxon>
        <taxon>Fungi</taxon>
        <taxon>Dikarya</taxon>
        <taxon>Basidiomycota</taxon>
        <taxon>Agaricomycotina</taxon>
        <taxon>Agaricomycetes</taxon>
        <taxon>Agaricomycetidae</taxon>
        <taxon>Agaricales</taxon>
        <taxon>Agaricineae</taxon>
        <taxon>Psathyrellaceae</taxon>
        <taxon>Candolleomyces</taxon>
    </lineage>
</organism>
<dbReference type="Proteomes" id="UP000290288">
    <property type="component" value="Unassembled WGS sequence"/>
</dbReference>